<dbReference type="InterPro" id="IPR003661">
    <property type="entry name" value="HisK_dim/P_dom"/>
</dbReference>
<feature type="transmembrane region" description="Helical" evidence="10">
    <location>
        <begin position="195"/>
        <end position="215"/>
    </location>
</feature>
<evidence type="ECO:0000256" key="8">
    <source>
        <dbReference type="ARBA" id="ARBA00023136"/>
    </source>
</evidence>
<comment type="subcellular location">
    <subcellularLocation>
        <location evidence="2">Cell membrane</location>
        <topology evidence="2">Multi-pass membrane protein</topology>
    </subcellularLocation>
</comment>
<evidence type="ECO:0000259" key="11">
    <source>
        <dbReference type="PROSITE" id="PS50109"/>
    </source>
</evidence>
<evidence type="ECO:0000256" key="4">
    <source>
        <dbReference type="ARBA" id="ARBA00022475"/>
    </source>
</evidence>
<dbReference type="OrthoDB" id="9808528at2"/>
<dbReference type="InterPro" id="IPR005467">
    <property type="entry name" value="His_kinase_dom"/>
</dbReference>
<dbReference type="InterPro" id="IPR004010">
    <property type="entry name" value="Double_Cache_2"/>
</dbReference>
<dbReference type="InterPro" id="IPR033480">
    <property type="entry name" value="sCache_2"/>
</dbReference>
<dbReference type="InterPro" id="IPR004358">
    <property type="entry name" value="Sig_transdc_His_kin-like_C"/>
</dbReference>
<dbReference type="Gene3D" id="1.10.287.130">
    <property type="match status" value="1"/>
</dbReference>
<comment type="catalytic activity">
    <reaction evidence="1">
        <text>ATP + protein L-histidine = ADP + protein N-phospho-L-histidine.</text>
        <dbReference type="EC" id="2.7.13.3"/>
    </reaction>
</comment>
<dbReference type="PRINTS" id="PR00344">
    <property type="entry name" value="BCTRLSENSOR"/>
</dbReference>
<reference evidence="12 13" key="1">
    <citation type="submission" date="2019-03" db="EMBL/GenBank/DDBJ databases">
        <title>Genomic Encyclopedia of Type Strains, Phase IV (KMG-IV): sequencing the most valuable type-strain genomes for metagenomic binning, comparative biology and taxonomic classification.</title>
        <authorList>
            <person name="Goeker M."/>
        </authorList>
    </citation>
    <scope>NUCLEOTIDE SEQUENCE [LARGE SCALE GENOMIC DNA]</scope>
    <source>
        <strain evidence="12 13">DSM 24984</strain>
    </source>
</reference>
<dbReference type="Pfam" id="PF02518">
    <property type="entry name" value="HATPase_c"/>
    <property type="match status" value="1"/>
</dbReference>
<keyword evidence="6 10" id="KW-0812">Transmembrane</keyword>
<evidence type="ECO:0000256" key="10">
    <source>
        <dbReference type="SAM" id="Phobius"/>
    </source>
</evidence>
<evidence type="ECO:0000256" key="1">
    <source>
        <dbReference type="ARBA" id="ARBA00000085"/>
    </source>
</evidence>
<dbReference type="InterPro" id="IPR036890">
    <property type="entry name" value="HATPase_C_sf"/>
</dbReference>
<keyword evidence="12" id="KW-0808">Transferase</keyword>
<dbReference type="RefSeq" id="WP_132874124.1">
    <property type="nucleotide sequence ID" value="NZ_JAJUHT010000016.1"/>
</dbReference>
<evidence type="ECO:0000256" key="6">
    <source>
        <dbReference type="ARBA" id="ARBA00022692"/>
    </source>
</evidence>
<gene>
    <name evidence="12" type="ORF">C8D98_2149</name>
</gene>
<evidence type="ECO:0000256" key="7">
    <source>
        <dbReference type="ARBA" id="ARBA00022989"/>
    </source>
</evidence>
<dbReference type="EC" id="2.7.13.3" evidence="3"/>
<protein>
    <recommendedName>
        <fullName evidence="3">histidine kinase</fullName>
        <ecNumber evidence="3">2.7.13.3</ecNumber>
    </recommendedName>
</protein>
<dbReference type="CDD" id="cd00075">
    <property type="entry name" value="HATPase"/>
    <property type="match status" value="1"/>
</dbReference>
<keyword evidence="12" id="KW-0418">Kinase</keyword>
<dbReference type="Gene3D" id="3.30.450.20">
    <property type="entry name" value="PAS domain"/>
    <property type="match status" value="1"/>
</dbReference>
<dbReference type="Gene3D" id="3.30.565.10">
    <property type="entry name" value="Histidine kinase-like ATPase, C-terminal domain"/>
    <property type="match status" value="1"/>
</dbReference>
<keyword evidence="9" id="KW-0175">Coiled coil</keyword>
<dbReference type="PROSITE" id="PS50109">
    <property type="entry name" value="HIS_KIN"/>
    <property type="match status" value="1"/>
</dbReference>
<sequence length="510" mass="57989">MNFKVPVWVKIFMPIGISIALFLYIVFGIHLPDVETRLLEQKKSQIYDLTQTAVDVIEHNYKMFKSGKMTEKEAQALSVSIISSMKFGPEGKDYYWITNFQPKMIMHPYRTDLDGKMLDKFADPSGNQLFNEMVKVVRKSGEGYVNYMWQWKDDPNNIVQKISYVKAFPEWQWIVGTGIYIDDIKKEASSQVQKLMFFTLMVFFFILILSGYTIISGVETNKELMRRESELEQLNRELEDRVETRTKDLKNSLENLKRTQNQLIEAEKMASLGNLVAGVAHEINTPVGIGVTTATFLEDKLKTITAAYQSGQMKKSDLDKFFEIADQSLKGITSNLMRAGTLVRSFKQVAVDQSSEHPRVFNVKNYFEDILQSLGPRFKNTGHKVYLNIPDDVVIESFPGAFMQIYTNLIMNSLIHGFDEIENGVIEISLEKGDGEISIIYSDNGVGMDEDQQSRIFEPFYTTKRNAGGSGLGMNIVYNLVSRQLNGTIKTYSKPGQGTTFTITMPVKGV</sequence>
<dbReference type="EMBL" id="SMGG01000005">
    <property type="protein sequence ID" value="TCK59977.1"/>
    <property type="molecule type" value="Genomic_DNA"/>
</dbReference>
<feature type="coiled-coil region" evidence="9">
    <location>
        <begin position="217"/>
        <end position="269"/>
    </location>
</feature>
<keyword evidence="8 10" id="KW-0472">Membrane</keyword>
<dbReference type="Proteomes" id="UP000294614">
    <property type="component" value="Unassembled WGS sequence"/>
</dbReference>
<accession>A0A4R1K7G9</accession>
<evidence type="ECO:0000313" key="13">
    <source>
        <dbReference type="Proteomes" id="UP000294614"/>
    </source>
</evidence>
<dbReference type="PANTHER" id="PTHR43065:SF47">
    <property type="match status" value="1"/>
</dbReference>
<dbReference type="SMART" id="SM01049">
    <property type="entry name" value="Cache_2"/>
    <property type="match status" value="1"/>
</dbReference>
<proteinExistence type="predicted"/>
<keyword evidence="7 10" id="KW-1133">Transmembrane helix</keyword>
<comment type="caution">
    <text evidence="12">The sequence shown here is derived from an EMBL/GenBank/DDBJ whole genome shotgun (WGS) entry which is preliminary data.</text>
</comment>
<feature type="transmembrane region" description="Helical" evidence="10">
    <location>
        <begin position="12"/>
        <end position="32"/>
    </location>
</feature>
<keyword evidence="4" id="KW-1003">Cell membrane</keyword>
<dbReference type="CDD" id="cd00082">
    <property type="entry name" value="HisKA"/>
    <property type="match status" value="1"/>
</dbReference>
<dbReference type="InterPro" id="IPR003594">
    <property type="entry name" value="HATPase_dom"/>
</dbReference>
<keyword evidence="5" id="KW-0597">Phosphoprotein</keyword>
<evidence type="ECO:0000313" key="12">
    <source>
        <dbReference type="EMBL" id="TCK59977.1"/>
    </source>
</evidence>
<keyword evidence="13" id="KW-1185">Reference proteome</keyword>
<evidence type="ECO:0000256" key="3">
    <source>
        <dbReference type="ARBA" id="ARBA00012438"/>
    </source>
</evidence>
<dbReference type="SUPFAM" id="SSF55874">
    <property type="entry name" value="ATPase domain of HSP90 chaperone/DNA topoisomerase II/histidine kinase"/>
    <property type="match status" value="1"/>
</dbReference>
<dbReference type="PANTHER" id="PTHR43065">
    <property type="entry name" value="SENSOR HISTIDINE KINASE"/>
    <property type="match status" value="1"/>
</dbReference>
<evidence type="ECO:0000256" key="2">
    <source>
        <dbReference type="ARBA" id="ARBA00004651"/>
    </source>
</evidence>
<name>A0A4R1K7G9_9BACT</name>
<dbReference type="AlphaFoldDB" id="A0A4R1K7G9"/>
<feature type="domain" description="Histidine kinase" evidence="11">
    <location>
        <begin position="278"/>
        <end position="509"/>
    </location>
</feature>
<evidence type="ECO:0000256" key="5">
    <source>
        <dbReference type="ARBA" id="ARBA00022553"/>
    </source>
</evidence>
<dbReference type="Pfam" id="PF08269">
    <property type="entry name" value="dCache_2"/>
    <property type="match status" value="1"/>
</dbReference>
<dbReference type="GO" id="GO:0005886">
    <property type="term" value="C:plasma membrane"/>
    <property type="evidence" value="ECO:0007669"/>
    <property type="project" value="UniProtKB-SubCell"/>
</dbReference>
<dbReference type="SMART" id="SM00387">
    <property type="entry name" value="HATPase_c"/>
    <property type="match status" value="1"/>
</dbReference>
<dbReference type="GO" id="GO:0000155">
    <property type="term" value="F:phosphorelay sensor kinase activity"/>
    <property type="evidence" value="ECO:0007669"/>
    <property type="project" value="InterPro"/>
</dbReference>
<organism evidence="12 13">
    <name type="scientific">Seleniivibrio woodruffii</name>
    <dbReference type="NCBI Taxonomy" id="1078050"/>
    <lineage>
        <taxon>Bacteria</taxon>
        <taxon>Pseudomonadati</taxon>
        <taxon>Deferribacterota</taxon>
        <taxon>Deferribacteres</taxon>
        <taxon>Deferribacterales</taxon>
        <taxon>Geovibrionaceae</taxon>
        <taxon>Seleniivibrio</taxon>
    </lineage>
</organism>
<evidence type="ECO:0000256" key="9">
    <source>
        <dbReference type="SAM" id="Coils"/>
    </source>
</evidence>